<comment type="caution">
    <text evidence="2">The sequence shown here is derived from an EMBL/GenBank/DDBJ whole genome shotgun (WGS) entry which is preliminary data.</text>
</comment>
<evidence type="ECO:0000313" key="2">
    <source>
        <dbReference type="EMBL" id="ODA28329.1"/>
    </source>
</evidence>
<dbReference type="STRING" id="1080227.A8L45_23210"/>
<dbReference type="AlphaFoldDB" id="A0A1C3E598"/>
<name>A0A1C3E598_9GAMM</name>
<gene>
    <name evidence="2" type="ORF">A8L45_23210</name>
</gene>
<evidence type="ECO:0000259" key="1">
    <source>
        <dbReference type="Pfam" id="PF21831"/>
    </source>
</evidence>
<reference evidence="2 3" key="1">
    <citation type="submission" date="2016-05" db="EMBL/GenBank/DDBJ databases">
        <title>Genomic Taxonomy of the Vibrionaceae.</title>
        <authorList>
            <person name="Gomez-Gil B."/>
            <person name="Enciso-Ibarra J."/>
        </authorList>
    </citation>
    <scope>NUCLEOTIDE SEQUENCE [LARGE SCALE GENOMIC DNA]</scope>
    <source>
        <strain evidence="2 3">CAIM 1920</strain>
    </source>
</reference>
<dbReference type="InterPro" id="IPR054186">
    <property type="entry name" value="DUF6891"/>
</dbReference>
<dbReference type="Proteomes" id="UP000094936">
    <property type="component" value="Unassembled WGS sequence"/>
</dbReference>
<protein>
    <recommendedName>
        <fullName evidence="1">DUF6891 domain-containing protein</fullName>
    </recommendedName>
</protein>
<accession>A0A1C3E598</accession>
<feature type="domain" description="DUF6891" evidence="1">
    <location>
        <begin position="1"/>
        <end position="92"/>
    </location>
</feature>
<keyword evidence="3" id="KW-1185">Reference proteome</keyword>
<dbReference type="EMBL" id="LYBM01000094">
    <property type="protein sequence ID" value="ODA28329.1"/>
    <property type="molecule type" value="Genomic_DNA"/>
</dbReference>
<evidence type="ECO:0000313" key="3">
    <source>
        <dbReference type="Proteomes" id="UP000094936"/>
    </source>
</evidence>
<sequence length="94" mass="10721">MSDGHYDANEAIQNYPKGTFQGYCFYHGQDLERILQGGSLMLAYDHINGDVPEKIDIGNKLKSELEKSGFKVIWNGTTEQRIEVSNIKWQNRGI</sequence>
<proteinExistence type="predicted"/>
<organism evidence="2 3">
    <name type="scientific">Veronia pacifica</name>
    <dbReference type="NCBI Taxonomy" id="1080227"/>
    <lineage>
        <taxon>Bacteria</taxon>
        <taxon>Pseudomonadati</taxon>
        <taxon>Pseudomonadota</taxon>
        <taxon>Gammaproteobacteria</taxon>
        <taxon>Vibrionales</taxon>
        <taxon>Vibrionaceae</taxon>
        <taxon>Veronia</taxon>
    </lineage>
</organism>
<dbReference type="Pfam" id="PF21831">
    <property type="entry name" value="DUF6891"/>
    <property type="match status" value="1"/>
</dbReference>